<keyword evidence="3" id="KW-1185">Reference proteome</keyword>
<evidence type="ECO:0000313" key="3">
    <source>
        <dbReference type="Proteomes" id="UP000659388"/>
    </source>
</evidence>
<dbReference type="Proteomes" id="UP000659388">
    <property type="component" value="Unassembled WGS sequence"/>
</dbReference>
<dbReference type="EMBL" id="JAESIY010000012">
    <property type="protein sequence ID" value="MBL3658370.1"/>
    <property type="molecule type" value="Genomic_DNA"/>
</dbReference>
<name>A0A937F9W1_9BACT</name>
<reference evidence="2" key="1">
    <citation type="submission" date="2021-01" db="EMBL/GenBank/DDBJ databases">
        <title>Fulvivirga kasyanovii gen. nov., sp nov., a novel member of the phylum Bacteroidetes isolated from seawater in a mussel farm.</title>
        <authorList>
            <person name="Zhao L.-H."/>
            <person name="Wang Z.-J."/>
        </authorList>
    </citation>
    <scope>NUCLEOTIDE SEQUENCE</scope>
    <source>
        <strain evidence="2">2943</strain>
    </source>
</reference>
<evidence type="ECO:0000256" key="1">
    <source>
        <dbReference type="SAM" id="SignalP"/>
    </source>
</evidence>
<feature type="chain" id="PRO_5036920852" description="DUF4412 domain-containing protein" evidence="1">
    <location>
        <begin position="20"/>
        <end position="237"/>
    </location>
</feature>
<protein>
    <recommendedName>
        <fullName evidence="4">DUF4412 domain-containing protein</fullName>
    </recommendedName>
</protein>
<proteinExistence type="predicted"/>
<gene>
    <name evidence="2" type="ORF">JL102_19620</name>
</gene>
<comment type="caution">
    <text evidence="2">The sequence shown here is derived from an EMBL/GenBank/DDBJ whole genome shotgun (WGS) entry which is preliminary data.</text>
</comment>
<sequence length="237" mass="26867">MKQFLLTMALIAFLVSAQAQTFSPAFHGFSKKKTTYITKKDGTELTGRLKSLSWKKGLIKEIKFEDIEAGKKVKIKPEDIDHMYVPPSAMAKLAQKMDAATDLTKIRDNELSSEHLEDGYLYMESSKVQIKKKKVMDCMLQVVNPTFSGKIKVYNDPFAKESAAIGVGGMTLAGGLDKSYYIKKEGETIAKKIRKKDYKKDMAELFPECPELLSKYAANPDWSEFEKFIYDYSTMCK</sequence>
<evidence type="ECO:0008006" key="4">
    <source>
        <dbReference type="Google" id="ProtNLM"/>
    </source>
</evidence>
<keyword evidence="1" id="KW-0732">Signal</keyword>
<accession>A0A937F9W1</accession>
<feature type="signal peptide" evidence="1">
    <location>
        <begin position="1"/>
        <end position="19"/>
    </location>
</feature>
<dbReference type="RefSeq" id="WP_202246162.1">
    <property type="nucleotide sequence ID" value="NZ_JAESIY010000012.1"/>
</dbReference>
<evidence type="ECO:0000313" key="2">
    <source>
        <dbReference type="EMBL" id="MBL3658370.1"/>
    </source>
</evidence>
<organism evidence="2 3">
    <name type="scientific">Fulvivirga sediminis</name>
    <dbReference type="NCBI Taxonomy" id="2803949"/>
    <lineage>
        <taxon>Bacteria</taxon>
        <taxon>Pseudomonadati</taxon>
        <taxon>Bacteroidota</taxon>
        <taxon>Cytophagia</taxon>
        <taxon>Cytophagales</taxon>
        <taxon>Fulvivirgaceae</taxon>
        <taxon>Fulvivirga</taxon>
    </lineage>
</organism>
<dbReference type="AlphaFoldDB" id="A0A937F9W1"/>